<protein>
    <submittedName>
        <fullName evidence="1">Uncharacterized protein</fullName>
    </submittedName>
</protein>
<accession>A0ABP3WTA4</accession>
<reference evidence="2" key="1">
    <citation type="journal article" date="2019" name="Int. J. Syst. Evol. Microbiol.">
        <title>The Global Catalogue of Microorganisms (GCM) 10K type strain sequencing project: providing services to taxonomists for standard genome sequencing and annotation.</title>
        <authorList>
            <consortium name="The Broad Institute Genomics Platform"/>
            <consortium name="The Broad Institute Genome Sequencing Center for Infectious Disease"/>
            <person name="Wu L."/>
            <person name="Ma J."/>
        </authorList>
    </citation>
    <scope>NUCLEOTIDE SEQUENCE [LARGE SCALE GENOMIC DNA]</scope>
    <source>
        <strain evidence="2">JCM 15896</strain>
    </source>
</reference>
<dbReference type="RefSeq" id="WP_343858946.1">
    <property type="nucleotide sequence ID" value="NZ_BAAAFD010000004.1"/>
</dbReference>
<dbReference type="Proteomes" id="UP001500359">
    <property type="component" value="Unassembled WGS sequence"/>
</dbReference>
<name>A0ABP3WTA4_9ALTE</name>
<dbReference type="EMBL" id="BAAAFD010000004">
    <property type="protein sequence ID" value="GAA0856359.1"/>
    <property type="molecule type" value="Genomic_DNA"/>
</dbReference>
<gene>
    <name evidence="1" type="ORF">GCM10009114_17970</name>
</gene>
<keyword evidence="2" id="KW-1185">Reference proteome</keyword>
<sequence>MLTERISSPSVLQPGKKFFTVMHYSYPEGHTDIISMSLEQTQMTEQGFESKRIEVAIDYTHPKQRESTTAYYAYNLTNAHFFDAFKQQDNTQVQDS</sequence>
<evidence type="ECO:0000313" key="2">
    <source>
        <dbReference type="Proteomes" id="UP001500359"/>
    </source>
</evidence>
<comment type="caution">
    <text evidence="1">The sequence shown here is derived from an EMBL/GenBank/DDBJ whole genome shotgun (WGS) entry which is preliminary data.</text>
</comment>
<organism evidence="1 2">
    <name type="scientific">Aliiglaciecola litoralis</name>
    <dbReference type="NCBI Taxonomy" id="582857"/>
    <lineage>
        <taxon>Bacteria</taxon>
        <taxon>Pseudomonadati</taxon>
        <taxon>Pseudomonadota</taxon>
        <taxon>Gammaproteobacteria</taxon>
        <taxon>Alteromonadales</taxon>
        <taxon>Alteromonadaceae</taxon>
        <taxon>Aliiglaciecola</taxon>
    </lineage>
</organism>
<evidence type="ECO:0000313" key="1">
    <source>
        <dbReference type="EMBL" id="GAA0856359.1"/>
    </source>
</evidence>
<proteinExistence type="predicted"/>